<dbReference type="AlphaFoldDB" id="A0A9D2TC18"/>
<protein>
    <submittedName>
        <fullName evidence="6">Site-specific integrase</fullName>
    </submittedName>
</protein>
<evidence type="ECO:0000313" key="6">
    <source>
        <dbReference type="EMBL" id="HJC64344.1"/>
    </source>
</evidence>
<dbReference type="InterPro" id="IPR028259">
    <property type="entry name" value="AP2-like_int_N"/>
</dbReference>
<dbReference type="InterPro" id="IPR011010">
    <property type="entry name" value="DNA_brk_join_enz"/>
</dbReference>
<feature type="domain" description="Core-binding (CB)" evidence="5">
    <location>
        <begin position="59"/>
        <end position="147"/>
    </location>
</feature>
<accession>A0A9D2TC18</accession>
<evidence type="ECO:0000256" key="4">
    <source>
        <dbReference type="PROSITE-ProRule" id="PRU01248"/>
    </source>
</evidence>
<sequence>MPAYKYQTKDGKTKWYANFYYKDWLGERKHKCKRGFDTKGAAKEYERMFLDKYSKSPTILFASMTANYIEDMESRLKPTTLKGKRYLIETKILPFFGQMQICDIDADLVRRWQNGLINYRNEKGEPYAETYLHTINSQLSAIFNYAVKYYKLGINPCYVAGTIGESRASEMNFWTKEEFEHAMQFEQKTSYIVAFKILFYSGMREGELLALTPEDFPRDIASVDVNKNYAVVDGVEYFLTPKTKRSIRQITIPDSLHEEVLEFIDSMSLDPEERIFYFKKGGLYSEFKRMIKRSGDKEIRVHDLRHPYVKHTTKKYNSEKQKTQTTNLSADSLGFLFLLFILRLCP</sequence>
<keyword evidence="3" id="KW-0233">DNA recombination</keyword>
<dbReference type="Gene3D" id="1.10.150.130">
    <property type="match status" value="1"/>
</dbReference>
<dbReference type="InterPro" id="IPR013762">
    <property type="entry name" value="Integrase-like_cat_sf"/>
</dbReference>
<keyword evidence="2 4" id="KW-0238">DNA-binding</keyword>
<dbReference type="InterPro" id="IPR010998">
    <property type="entry name" value="Integrase_recombinase_N"/>
</dbReference>
<dbReference type="PROSITE" id="PS51900">
    <property type="entry name" value="CB"/>
    <property type="match status" value="1"/>
</dbReference>
<dbReference type="GO" id="GO:0003677">
    <property type="term" value="F:DNA binding"/>
    <property type="evidence" value="ECO:0007669"/>
    <property type="project" value="UniProtKB-UniRule"/>
</dbReference>
<dbReference type="PANTHER" id="PTHR30349:SF64">
    <property type="entry name" value="PROPHAGE INTEGRASE INTD-RELATED"/>
    <property type="match status" value="1"/>
</dbReference>
<dbReference type="Gene3D" id="1.10.443.10">
    <property type="entry name" value="Intergrase catalytic core"/>
    <property type="match status" value="1"/>
</dbReference>
<dbReference type="Proteomes" id="UP000823886">
    <property type="component" value="Unassembled WGS sequence"/>
</dbReference>
<dbReference type="EMBL" id="DWVZ01000161">
    <property type="protein sequence ID" value="HJC64344.1"/>
    <property type="molecule type" value="Genomic_DNA"/>
</dbReference>
<evidence type="ECO:0000313" key="7">
    <source>
        <dbReference type="Proteomes" id="UP000823886"/>
    </source>
</evidence>
<gene>
    <name evidence="6" type="ORF">H9753_12130</name>
</gene>
<dbReference type="Pfam" id="PF14659">
    <property type="entry name" value="Phage_int_SAM_3"/>
    <property type="match status" value="1"/>
</dbReference>
<dbReference type="PANTHER" id="PTHR30349">
    <property type="entry name" value="PHAGE INTEGRASE-RELATED"/>
    <property type="match status" value="1"/>
</dbReference>
<dbReference type="GO" id="GO:0006310">
    <property type="term" value="P:DNA recombination"/>
    <property type="evidence" value="ECO:0007669"/>
    <property type="project" value="UniProtKB-KW"/>
</dbReference>
<organism evidence="6 7">
    <name type="scientific">Candidatus Blautia merdavium</name>
    <dbReference type="NCBI Taxonomy" id="2838494"/>
    <lineage>
        <taxon>Bacteria</taxon>
        <taxon>Bacillati</taxon>
        <taxon>Bacillota</taxon>
        <taxon>Clostridia</taxon>
        <taxon>Lachnospirales</taxon>
        <taxon>Lachnospiraceae</taxon>
        <taxon>Blautia</taxon>
    </lineage>
</organism>
<reference evidence="6" key="2">
    <citation type="submission" date="2021-04" db="EMBL/GenBank/DDBJ databases">
        <authorList>
            <person name="Gilroy R."/>
        </authorList>
    </citation>
    <scope>NUCLEOTIDE SEQUENCE</scope>
    <source>
        <strain evidence="6">ChiBcec2-3848</strain>
    </source>
</reference>
<comment type="similarity">
    <text evidence="1">Belongs to the 'phage' integrase family.</text>
</comment>
<dbReference type="GO" id="GO:0015074">
    <property type="term" value="P:DNA integration"/>
    <property type="evidence" value="ECO:0007669"/>
    <property type="project" value="InterPro"/>
</dbReference>
<dbReference type="SUPFAM" id="SSF56349">
    <property type="entry name" value="DNA breaking-rejoining enzymes"/>
    <property type="match status" value="1"/>
</dbReference>
<dbReference type="CDD" id="cd01189">
    <property type="entry name" value="INT_ICEBs1_C_like"/>
    <property type="match status" value="1"/>
</dbReference>
<dbReference type="InterPro" id="IPR050090">
    <property type="entry name" value="Tyrosine_recombinase_XerCD"/>
</dbReference>
<evidence type="ECO:0000256" key="3">
    <source>
        <dbReference type="ARBA" id="ARBA00023172"/>
    </source>
</evidence>
<proteinExistence type="inferred from homology"/>
<dbReference type="Pfam" id="PF14657">
    <property type="entry name" value="Arm-DNA-bind_4"/>
    <property type="match status" value="1"/>
</dbReference>
<dbReference type="InterPro" id="IPR044068">
    <property type="entry name" value="CB"/>
</dbReference>
<evidence type="ECO:0000259" key="5">
    <source>
        <dbReference type="PROSITE" id="PS51900"/>
    </source>
</evidence>
<reference evidence="6" key="1">
    <citation type="journal article" date="2021" name="PeerJ">
        <title>Extensive microbial diversity within the chicken gut microbiome revealed by metagenomics and culture.</title>
        <authorList>
            <person name="Gilroy R."/>
            <person name="Ravi A."/>
            <person name="Getino M."/>
            <person name="Pursley I."/>
            <person name="Horton D.L."/>
            <person name="Alikhan N.F."/>
            <person name="Baker D."/>
            <person name="Gharbi K."/>
            <person name="Hall N."/>
            <person name="Watson M."/>
            <person name="Adriaenssens E.M."/>
            <person name="Foster-Nyarko E."/>
            <person name="Jarju S."/>
            <person name="Secka A."/>
            <person name="Antonio M."/>
            <person name="Oren A."/>
            <person name="Chaudhuri R.R."/>
            <person name="La Ragione R."/>
            <person name="Hildebrand F."/>
            <person name="Pallen M.J."/>
        </authorList>
    </citation>
    <scope>NUCLEOTIDE SEQUENCE</scope>
    <source>
        <strain evidence="6">ChiBcec2-3848</strain>
    </source>
</reference>
<comment type="caution">
    <text evidence="6">The sequence shown here is derived from an EMBL/GenBank/DDBJ whole genome shotgun (WGS) entry which is preliminary data.</text>
</comment>
<evidence type="ECO:0000256" key="2">
    <source>
        <dbReference type="ARBA" id="ARBA00023125"/>
    </source>
</evidence>
<dbReference type="InterPro" id="IPR004107">
    <property type="entry name" value="Integrase_SAM-like_N"/>
</dbReference>
<name>A0A9D2TC18_9FIRM</name>
<evidence type="ECO:0000256" key="1">
    <source>
        <dbReference type="ARBA" id="ARBA00008857"/>
    </source>
</evidence>